<dbReference type="PANTHER" id="PTHR33052">
    <property type="entry name" value="DUF4228 DOMAIN PROTEIN-RELATED"/>
    <property type="match status" value="1"/>
</dbReference>
<keyword evidence="1" id="KW-1185">Reference proteome</keyword>
<evidence type="ECO:0000313" key="1">
    <source>
        <dbReference type="Proteomes" id="UP001652660"/>
    </source>
</evidence>
<accession>A0ABM4U1Q4</accession>
<dbReference type="RefSeq" id="XP_071901208.1">
    <property type="nucleotide sequence ID" value="XM_072045107.1"/>
</dbReference>
<reference evidence="2" key="1">
    <citation type="submission" date="2025-08" db="UniProtKB">
        <authorList>
            <consortium name="RefSeq"/>
        </authorList>
    </citation>
    <scope>IDENTIFICATION</scope>
    <source>
        <tissue evidence="2">Leaves</tissue>
    </source>
</reference>
<proteinExistence type="predicted"/>
<gene>
    <name evidence="2" type="primary">LOC140005035</name>
</gene>
<organism evidence="1 2">
    <name type="scientific">Coffea arabica</name>
    <name type="common">Arabian coffee</name>
    <dbReference type="NCBI Taxonomy" id="13443"/>
    <lineage>
        <taxon>Eukaryota</taxon>
        <taxon>Viridiplantae</taxon>
        <taxon>Streptophyta</taxon>
        <taxon>Embryophyta</taxon>
        <taxon>Tracheophyta</taxon>
        <taxon>Spermatophyta</taxon>
        <taxon>Magnoliopsida</taxon>
        <taxon>eudicotyledons</taxon>
        <taxon>Gunneridae</taxon>
        <taxon>Pentapetalae</taxon>
        <taxon>asterids</taxon>
        <taxon>lamiids</taxon>
        <taxon>Gentianales</taxon>
        <taxon>Rubiaceae</taxon>
        <taxon>Ixoroideae</taxon>
        <taxon>Gardenieae complex</taxon>
        <taxon>Bertiereae - Coffeeae clade</taxon>
        <taxon>Coffeeae</taxon>
        <taxon>Coffea</taxon>
    </lineage>
</organism>
<dbReference type="GeneID" id="140005035"/>
<evidence type="ECO:0000313" key="2">
    <source>
        <dbReference type="RefSeq" id="XP_071901208.1"/>
    </source>
</evidence>
<sequence>MTCLRRLEVGDQPDGLYFKKMLDTMSYHWTCPPGVWTLCDCVMGNVALCAPSIISSGVVKVLFSDGRLVIYTRPVKAAELMLENPGQFVCDSSHLKIGHRIPGLSADEELEVRQIYYLLPMEMLYSVLTSEEMGSLNDKSSKAFKQGSLSFSKIFPVLGDFCLFPLTSETSKNLDSATNGPEPAERYARQRSWKPALETIIEAPTPPYA</sequence>
<dbReference type="Pfam" id="PF14009">
    <property type="entry name" value="PADRE"/>
    <property type="match status" value="1"/>
</dbReference>
<protein>
    <submittedName>
        <fullName evidence="2">Uncharacterized protein</fullName>
    </submittedName>
</protein>
<dbReference type="InterPro" id="IPR025322">
    <property type="entry name" value="PADRE_dom"/>
</dbReference>
<name>A0ABM4U1Q4_COFAR</name>
<dbReference type="Proteomes" id="UP001652660">
    <property type="component" value="Chromosome 4c"/>
</dbReference>